<gene>
    <name evidence="2" type="ORF">METHB2_220001</name>
</gene>
<comment type="caution">
    <text evidence="2">The sequence shown here is derived from an EMBL/GenBank/DDBJ whole genome shotgun (WGS) entry which is preliminary data.</text>
</comment>
<feature type="region of interest" description="Disordered" evidence="1">
    <location>
        <begin position="40"/>
        <end position="61"/>
    </location>
</feature>
<sequence length="61" mass="6947">MANVKFYTEPGITSGHWQITTESPRLHRFHHNKENHLGTMATEELGQDVQEERAGQASLTQ</sequence>
<dbReference type="AlphaFoldDB" id="A0A8S0WA26"/>
<protein>
    <submittedName>
        <fullName evidence="2">Uncharacterized protein</fullName>
    </submittedName>
</protein>
<organism evidence="2 3">
    <name type="scientific">Candidatus Methylobacter favarea</name>
    <dbReference type="NCBI Taxonomy" id="2707345"/>
    <lineage>
        <taxon>Bacteria</taxon>
        <taxon>Pseudomonadati</taxon>
        <taxon>Pseudomonadota</taxon>
        <taxon>Gammaproteobacteria</taxon>
        <taxon>Methylococcales</taxon>
        <taxon>Methylococcaceae</taxon>
        <taxon>Methylobacter</taxon>
    </lineage>
</organism>
<dbReference type="RefSeq" id="WP_174625361.1">
    <property type="nucleotide sequence ID" value="NZ_CADCXN010000050.1"/>
</dbReference>
<dbReference type="EMBL" id="CADCXN010000050">
    <property type="protein sequence ID" value="CAA9890429.1"/>
    <property type="molecule type" value="Genomic_DNA"/>
</dbReference>
<keyword evidence="3" id="KW-1185">Reference proteome</keyword>
<dbReference type="Proteomes" id="UP000494216">
    <property type="component" value="Unassembled WGS sequence"/>
</dbReference>
<reference evidence="2 3" key="1">
    <citation type="submission" date="2020-02" db="EMBL/GenBank/DDBJ databases">
        <authorList>
            <person name="Hogendoorn C."/>
        </authorList>
    </citation>
    <scope>NUCLEOTIDE SEQUENCE [LARGE SCALE GENOMIC DNA]</scope>
    <source>
        <strain evidence="2">METHB21</strain>
    </source>
</reference>
<evidence type="ECO:0000313" key="3">
    <source>
        <dbReference type="Proteomes" id="UP000494216"/>
    </source>
</evidence>
<evidence type="ECO:0000256" key="1">
    <source>
        <dbReference type="SAM" id="MobiDB-lite"/>
    </source>
</evidence>
<proteinExistence type="predicted"/>
<accession>A0A8S0WA26</accession>
<name>A0A8S0WA26_9GAMM</name>
<evidence type="ECO:0000313" key="2">
    <source>
        <dbReference type="EMBL" id="CAA9890429.1"/>
    </source>
</evidence>